<protein>
    <submittedName>
        <fullName evidence="3">Uncharacterized protein</fullName>
    </submittedName>
</protein>
<organism evidence="3 5">
    <name type="scientific">Carya illinoinensis</name>
    <name type="common">Pecan</name>
    <dbReference type="NCBI Taxonomy" id="32201"/>
    <lineage>
        <taxon>Eukaryota</taxon>
        <taxon>Viridiplantae</taxon>
        <taxon>Streptophyta</taxon>
        <taxon>Embryophyta</taxon>
        <taxon>Tracheophyta</taxon>
        <taxon>Spermatophyta</taxon>
        <taxon>Magnoliopsida</taxon>
        <taxon>eudicotyledons</taxon>
        <taxon>Gunneridae</taxon>
        <taxon>Pentapetalae</taxon>
        <taxon>rosids</taxon>
        <taxon>fabids</taxon>
        <taxon>Fagales</taxon>
        <taxon>Juglandaceae</taxon>
        <taxon>Carya</taxon>
    </lineage>
</organism>
<keyword evidence="5" id="KW-1185">Reference proteome</keyword>
<dbReference type="PANTHER" id="PTHR33172:SF29">
    <property type="entry name" value="OS06G0559400 PROTEIN"/>
    <property type="match status" value="1"/>
</dbReference>
<dbReference type="EMBL" id="CM031827">
    <property type="protein sequence ID" value="KAG6720685.1"/>
    <property type="molecule type" value="Genomic_DNA"/>
</dbReference>
<evidence type="ECO:0000256" key="2">
    <source>
        <dbReference type="ARBA" id="ARBA00023242"/>
    </source>
</evidence>
<evidence type="ECO:0000313" key="3">
    <source>
        <dbReference type="EMBL" id="KAG6660060.1"/>
    </source>
</evidence>
<accession>A0A8T1QY66</accession>
<dbReference type="EMBL" id="CM031811">
    <property type="protein sequence ID" value="KAG6660060.1"/>
    <property type="molecule type" value="Genomic_DNA"/>
</dbReference>
<evidence type="ECO:0000313" key="5">
    <source>
        <dbReference type="Proteomes" id="UP000811609"/>
    </source>
</evidence>
<comment type="subcellular location">
    <subcellularLocation>
        <location evidence="1">Nucleus</location>
    </subcellularLocation>
</comment>
<dbReference type="PANTHER" id="PTHR33172">
    <property type="entry name" value="OS08G0516900 PROTEIN"/>
    <property type="match status" value="1"/>
</dbReference>
<dbReference type="GO" id="GO:0006950">
    <property type="term" value="P:response to stress"/>
    <property type="evidence" value="ECO:0007669"/>
    <property type="project" value="UniProtKB-ARBA"/>
</dbReference>
<reference evidence="3" key="1">
    <citation type="submission" date="2020-12" db="EMBL/GenBank/DDBJ databases">
        <title>WGS assembly of Carya illinoinensis cv. Pawnee.</title>
        <authorList>
            <person name="Platts A."/>
            <person name="Shu S."/>
            <person name="Wright S."/>
            <person name="Barry K."/>
            <person name="Edger P."/>
            <person name="Pires J.C."/>
            <person name="Schmutz J."/>
        </authorList>
    </citation>
    <scope>NUCLEOTIDE SEQUENCE</scope>
    <source>
        <tissue evidence="3">Leaf</tissue>
    </source>
</reference>
<dbReference type="Proteomes" id="UP000811246">
    <property type="component" value="Chromosome 3"/>
</dbReference>
<evidence type="ECO:0000313" key="4">
    <source>
        <dbReference type="EMBL" id="KAG6720685.1"/>
    </source>
</evidence>
<evidence type="ECO:0000256" key="1">
    <source>
        <dbReference type="ARBA" id="ARBA00004123"/>
    </source>
</evidence>
<dbReference type="InterPro" id="IPR051992">
    <property type="entry name" value="OxStress_Response_Reg"/>
</dbReference>
<reference evidence="4" key="2">
    <citation type="submission" date="2021-01" db="EMBL/GenBank/DDBJ databases">
        <authorList>
            <person name="Lovell J.T."/>
            <person name="Bentley N."/>
            <person name="Bhattarai G."/>
            <person name="Jenkins J.W."/>
            <person name="Sreedasyam A."/>
            <person name="Alarcon Y."/>
            <person name="Bock C."/>
            <person name="Boston L."/>
            <person name="Carlson J."/>
            <person name="Cervantes K."/>
            <person name="Clermont K."/>
            <person name="Krom N."/>
            <person name="Kubenka K."/>
            <person name="Mamidi S."/>
            <person name="Mattison C."/>
            <person name="Monteros M."/>
            <person name="Pisani C."/>
            <person name="Plott C."/>
            <person name="Rajasekar S."/>
            <person name="Rhein H.S."/>
            <person name="Rohla C."/>
            <person name="Song M."/>
            <person name="Hilaire R.S."/>
            <person name="Shu S."/>
            <person name="Wells L."/>
            <person name="Wang X."/>
            <person name="Webber J."/>
            <person name="Heerema R.J."/>
            <person name="Klein P."/>
            <person name="Conner P."/>
            <person name="Grauke L."/>
            <person name="Grimwood J."/>
            <person name="Schmutz J."/>
            <person name="Randall J.J."/>
        </authorList>
    </citation>
    <scope>NUCLEOTIDE SEQUENCE</scope>
    <source>
        <tissue evidence="4">Leaf</tissue>
    </source>
</reference>
<dbReference type="AlphaFoldDB" id="A0A8T1QY66"/>
<gene>
    <name evidence="3" type="ORF">CIPAW_03G079100</name>
    <name evidence="4" type="ORF">I3842_03G074200</name>
</gene>
<dbReference type="Proteomes" id="UP000811609">
    <property type="component" value="Chromosome 3"/>
</dbReference>
<comment type="caution">
    <text evidence="3">The sequence shown here is derived from an EMBL/GenBank/DDBJ whole genome shotgun (WGS) entry which is preliminary data.</text>
</comment>
<sequence>MFVAQPNPILVQRSPMINEGEITRSTRLAAIGNMATESPTFQCSSSSDQLETGSLNDLSSLLQQLPIKGLSKHYEVKSRSFASLSNVKCMEDLVKVEHPYNKKLKSCKSYVGLGESKSHR</sequence>
<keyword evidence="2" id="KW-0539">Nucleus</keyword>
<name>A0A8T1QY66_CARIL</name>
<dbReference type="GO" id="GO:0005634">
    <property type="term" value="C:nucleus"/>
    <property type="evidence" value="ECO:0007669"/>
    <property type="project" value="UniProtKB-SubCell"/>
</dbReference>
<proteinExistence type="predicted"/>